<feature type="chain" id="PRO_5045128823" description="Protein BatD" evidence="3">
    <location>
        <begin position="24"/>
        <end position="328"/>
    </location>
</feature>
<comment type="caution">
    <text evidence="4">The sequence shown here is derived from an EMBL/GenBank/DDBJ whole genome shotgun (WGS) entry which is preliminary data.</text>
</comment>
<reference evidence="4 5" key="1">
    <citation type="submission" date="2021-04" db="EMBL/GenBank/DDBJ databases">
        <title>The genome sequence of type strain Ideonella paludis KCTC 32238.</title>
        <authorList>
            <person name="Liu Y."/>
        </authorList>
    </citation>
    <scope>NUCLEOTIDE SEQUENCE [LARGE SCALE GENOMIC DNA]</scope>
    <source>
        <strain evidence="4 5">KCTC 32238</strain>
    </source>
</reference>
<evidence type="ECO:0000256" key="2">
    <source>
        <dbReference type="SAM" id="MobiDB-lite"/>
    </source>
</evidence>
<feature type="region of interest" description="Disordered" evidence="2">
    <location>
        <begin position="299"/>
        <end position="320"/>
    </location>
</feature>
<dbReference type="EMBL" id="JAGQDG010000003">
    <property type="protein sequence ID" value="MBQ0935700.1"/>
    <property type="molecule type" value="Genomic_DNA"/>
</dbReference>
<evidence type="ECO:0000256" key="3">
    <source>
        <dbReference type="SAM" id="SignalP"/>
    </source>
</evidence>
<gene>
    <name evidence="4" type="ORF">KAK11_10195</name>
</gene>
<feature type="signal peptide" evidence="3">
    <location>
        <begin position="1"/>
        <end position="23"/>
    </location>
</feature>
<dbReference type="RefSeq" id="WP_210808862.1">
    <property type="nucleotide sequence ID" value="NZ_JAGQDG010000003.1"/>
</dbReference>
<keyword evidence="3" id="KW-0732">Signal</keyword>
<keyword evidence="5" id="KW-1185">Reference proteome</keyword>
<accession>A0ABS5DX24</accession>
<name>A0ABS5DX24_9BURK</name>
<organism evidence="4 5">
    <name type="scientific">Ideonella paludis</name>
    <dbReference type="NCBI Taxonomy" id="1233411"/>
    <lineage>
        <taxon>Bacteria</taxon>
        <taxon>Pseudomonadati</taxon>
        <taxon>Pseudomonadota</taxon>
        <taxon>Betaproteobacteria</taxon>
        <taxon>Burkholderiales</taxon>
        <taxon>Sphaerotilaceae</taxon>
        <taxon>Ideonella</taxon>
    </lineage>
</organism>
<dbReference type="Proteomes" id="UP000672097">
    <property type="component" value="Unassembled WGS sequence"/>
</dbReference>
<evidence type="ECO:0000313" key="5">
    <source>
        <dbReference type="Proteomes" id="UP000672097"/>
    </source>
</evidence>
<keyword evidence="1" id="KW-0175">Coiled coil</keyword>
<sequence>MRHSIALPWMAAALMGAATHAHSLEMGPVTAHAVMGEPLRLEMPLHLSPRERLRADCVTADVQVGERLLSGAEVPVALSPTGASRTWQLQIKTRDPITEPVLEVTISAGCQQRAWQKMTVLASPPGAMSVPQVQHVSEQWETSFKAPAAPPKAWAAVLAPWGPTSAGRAQASPAGLKLDAEPTLWSGMAELPSKFSTQVANLEQAISALRHTQERARAELKDLEQRWERAQADNEWLRGLSAAVLLFVAIAGRLLWRTRPTGLASAPMLAPLPEPSTLERQEDFYFALGQAHAAGGGAVTGLPNGPLPAHTSDCSHPAPAPERWFARA</sequence>
<evidence type="ECO:0000313" key="4">
    <source>
        <dbReference type="EMBL" id="MBQ0935700.1"/>
    </source>
</evidence>
<proteinExistence type="predicted"/>
<evidence type="ECO:0008006" key="6">
    <source>
        <dbReference type="Google" id="ProtNLM"/>
    </source>
</evidence>
<evidence type="ECO:0000256" key="1">
    <source>
        <dbReference type="SAM" id="Coils"/>
    </source>
</evidence>
<feature type="coiled-coil region" evidence="1">
    <location>
        <begin position="199"/>
        <end position="233"/>
    </location>
</feature>
<protein>
    <recommendedName>
        <fullName evidence="6">Protein BatD</fullName>
    </recommendedName>
</protein>